<dbReference type="GO" id="GO:0005886">
    <property type="term" value="C:plasma membrane"/>
    <property type="evidence" value="ECO:0007669"/>
    <property type="project" value="UniProtKB-SubCell"/>
</dbReference>
<comment type="similarity">
    <text evidence="2">Belongs to the RAMP family.</text>
</comment>
<evidence type="ECO:0000313" key="12">
    <source>
        <dbReference type="EMBL" id="KAG8543733.1"/>
    </source>
</evidence>
<dbReference type="GO" id="GO:0001525">
    <property type="term" value="P:angiogenesis"/>
    <property type="evidence" value="ECO:0007669"/>
    <property type="project" value="TreeGrafter"/>
</dbReference>
<name>A0AAV6ZCW7_ENGPU</name>
<keyword evidence="5 11" id="KW-0812">Transmembrane</keyword>
<dbReference type="GO" id="GO:0032870">
    <property type="term" value="P:cellular response to hormone stimulus"/>
    <property type="evidence" value="ECO:0007669"/>
    <property type="project" value="TreeGrafter"/>
</dbReference>
<dbReference type="Pfam" id="PF04901">
    <property type="entry name" value="RAMP"/>
    <property type="match status" value="1"/>
</dbReference>
<keyword evidence="4" id="KW-1003">Cell membrane</keyword>
<keyword evidence="9" id="KW-1015">Disulfide bond</keyword>
<comment type="subcellular location">
    <subcellularLocation>
        <location evidence="1">Cell membrane</location>
        <topology evidence="1">Single-pass type I membrane protein</topology>
    </subcellularLocation>
</comment>
<evidence type="ECO:0000313" key="13">
    <source>
        <dbReference type="Proteomes" id="UP000824782"/>
    </source>
</evidence>
<keyword evidence="10" id="KW-0675">Receptor</keyword>
<evidence type="ECO:0000256" key="2">
    <source>
        <dbReference type="ARBA" id="ARBA00007087"/>
    </source>
</evidence>
<dbReference type="GO" id="GO:0007186">
    <property type="term" value="P:G protein-coupled receptor signaling pathway"/>
    <property type="evidence" value="ECO:0007669"/>
    <property type="project" value="TreeGrafter"/>
</dbReference>
<dbReference type="GO" id="GO:0009986">
    <property type="term" value="C:cell surface"/>
    <property type="evidence" value="ECO:0007669"/>
    <property type="project" value="TreeGrafter"/>
</dbReference>
<evidence type="ECO:0000256" key="10">
    <source>
        <dbReference type="ARBA" id="ARBA00023170"/>
    </source>
</evidence>
<dbReference type="InterPro" id="IPR038126">
    <property type="entry name" value="RAMP_sf"/>
</dbReference>
<keyword evidence="13" id="KW-1185">Reference proteome</keyword>
<organism evidence="12 13">
    <name type="scientific">Engystomops pustulosus</name>
    <name type="common">Tungara frog</name>
    <name type="synonym">Physalaemus pustulosus</name>
    <dbReference type="NCBI Taxonomy" id="76066"/>
    <lineage>
        <taxon>Eukaryota</taxon>
        <taxon>Metazoa</taxon>
        <taxon>Chordata</taxon>
        <taxon>Craniata</taxon>
        <taxon>Vertebrata</taxon>
        <taxon>Euteleostomi</taxon>
        <taxon>Amphibia</taxon>
        <taxon>Batrachia</taxon>
        <taxon>Anura</taxon>
        <taxon>Neobatrachia</taxon>
        <taxon>Hyloidea</taxon>
        <taxon>Leptodactylidae</taxon>
        <taxon>Leiuperinae</taxon>
        <taxon>Engystomops</taxon>
    </lineage>
</organism>
<evidence type="ECO:0000256" key="11">
    <source>
        <dbReference type="SAM" id="Phobius"/>
    </source>
</evidence>
<dbReference type="GO" id="GO:0015026">
    <property type="term" value="F:coreceptor activity"/>
    <property type="evidence" value="ECO:0007669"/>
    <property type="project" value="InterPro"/>
</dbReference>
<dbReference type="GO" id="GO:0072659">
    <property type="term" value="P:protein localization to plasma membrane"/>
    <property type="evidence" value="ECO:0007669"/>
    <property type="project" value="TreeGrafter"/>
</dbReference>
<accession>A0AAV6ZCW7</accession>
<keyword evidence="8 11" id="KW-0472">Membrane</keyword>
<dbReference type="GO" id="GO:0043235">
    <property type="term" value="C:receptor complex"/>
    <property type="evidence" value="ECO:0007669"/>
    <property type="project" value="TreeGrafter"/>
</dbReference>
<reference evidence="12" key="1">
    <citation type="thesis" date="2020" institute="ProQuest LLC" country="789 East Eisenhower Parkway, Ann Arbor, MI, USA">
        <title>Comparative Genomics and Chromosome Evolution.</title>
        <authorList>
            <person name="Mudd A.B."/>
        </authorList>
    </citation>
    <scope>NUCLEOTIDE SEQUENCE</scope>
    <source>
        <strain evidence="12">237g6f4</strain>
        <tissue evidence="12">Blood</tissue>
    </source>
</reference>
<keyword evidence="6" id="KW-0732">Signal</keyword>
<dbReference type="GO" id="GO:0006886">
    <property type="term" value="P:intracellular protein transport"/>
    <property type="evidence" value="ECO:0007669"/>
    <property type="project" value="InterPro"/>
</dbReference>
<evidence type="ECO:0000256" key="7">
    <source>
        <dbReference type="ARBA" id="ARBA00022989"/>
    </source>
</evidence>
<evidence type="ECO:0000256" key="4">
    <source>
        <dbReference type="ARBA" id="ARBA00022475"/>
    </source>
</evidence>
<proteinExistence type="inferred from homology"/>
<keyword evidence="3" id="KW-0813">Transport</keyword>
<evidence type="ECO:0000256" key="5">
    <source>
        <dbReference type="ARBA" id="ARBA00022692"/>
    </source>
</evidence>
<sequence>MAVVENATQPTTYIQNEMNHGMIADLSHSTQYPILPTDMYEIFVEHCWTVFNRTMFQTESEHWCDWEHIFSIYSRFQICLEDCAENLQLPFPNELAHNTILGVHMYFFKDCDLLSEELMDPPENILLGLIFAPICIIPFLVSLVVYKSNTSKPQT</sequence>
<evidence type="ECO:0000256" key="1">
    <source>
        <dbReference type="ARBA" id="ARBA00004251"/>
    </source>
</evidence>
<evidence type="ECO:0000256" key="3">
    <source>
        <dbReference type="ARBA" id="ARBA00022448"/>
    </source>
</evidence>
<dbReference type="InterPro" id="IPR006985">
    <property type="entry name" value="RAMP"/>
</dbReference>
<evidence type="ECO:0000256" key="6">
    <source>
        <dbReference type="ARBA" id="ARBA00022729"/>
    </source>
</evidence>
<dbReference type="GO" id="GO:0008277">
    <property type="term" value="P:regulation of G protein-coupled receptor signaling pathway"/>
    <property type="evidence" value="ECO:0007669"/>
    <property type="project" value="InterPro"/>
</dbReference>
<gene>
    <name evidence="12" type="ORF">GDO81_023808</name>
</gene>
<dbReference type="Proteomes" id="UP000824782">
    <property type="component" value="Unassembled WGS sequence"/>
</dbReference>
<comment type="caution">
    <text evidence="12">The sequence shown here is derived from an EMBL/GenBank/DDBJ whole genome shotgun (WGS) entry which is preliminary data.</text>
</comment>
<evidence type="ECO:0000256" key="9">
    <source>
        <dbReference type="ARBA" id="ARBA00023157"/>
    </source>
</evidence>
<keyword evidence="7 11" id="KW-1133">Transmembrane helix</keyword>
<evidence type="ECO:0008006" key="14">
    <source>
        <dbReference type="Google" id="ProtNLM"/>
    </source>
</evidence>
<feature type="transmembrane region" description="Helical" evidence="11">
    <location>
        <begin position="125"/>
        <end position="146"/>
    </location>
</feature>
<dbReference type="GO" id="GO:0031623">
    <property type="term" value="P:receptor internalization"/>
    <property type="evidence" value="ECO:0007669"/>
    <property type="project" value="TreeGrafter"/>
</dbReference>
<dbReference type="EMBL" id="WNYA01002944">
    <property type="protein sequence ID" value="KAG8543733.1"/>
    <property type="molecule type" value="Genomic_DNA"/>
</dbReference>
<protein>
    <recommendedName>
        <fullName evidence="14">Receptor activity modifying protein 2</fullName>
    </recommendedName>
</protein>
<dbReference type="Gene3D" id="1.10.150.510">
    <property type="entry name" value="Receptor activity modifying family"/>
    <property type="match status" value="1"/>
</dbReference>
<evidence type="ECO:0000256" key="8">
    <source>
        <dbReference type="ARBA" id="ARBA00023136"/>
    </source>
</evidence>
<dbReference type="AlphaFoldDB" id="A0AAV6ZCW7"/>
<dbReference type="PANTHER" id="PTHR14076">
    <property type="entry name" value="RECEPTOR ACTIVITY MODIFYING PROTEIN RAMP"/>
    <property type="match status" value="1"/>
</dbReference>
<dbReference type="PANTHER" id="PTHR14076:SF9">
    <property type="entry name" value="RECEPTOR ACTIVITY-MODIFYING PROTEIN 2"/>
    <property type="match status" value="1"/>
</dbReference>
<dbReference type="GO" id="GO:0006816">
    <property type="term" value="P:calcium ion transport"/>
    <property type="evidence" value="ECO:0007669"/>
    <property type="project" value="TreeGrafter"/>
</dbReference>